<accession>A0A0A9EA91</accession>
<dbReference type="AlphaFoldDB" id="A0A0A9EA91"/>
<proteinExistence type="predicted"/>
<reference evidence="2" key="2">
    <citation type="journal article" date="2015" name="Data Brief">
        <title>Shoot transcriptome of the giant reed, Arundo donax.</title>
        <authorList>
            <person name="Barrero R.A."/>
            <person name="Guerrero F.D."/>
            <person name="Moolhuijzen P."/>
            <person name="Goolsby J.A."/>
            <person name="Tidwell J."/>
            <person name="Bellgard S.E."/>
            <person name="Bellgard M.I."/>
        </authorList>
    </citation>
    <scope>NUCLEOTIDE SEQUENCE</scope>
    <source>
        <tissue evidence="2">Shoot tissue taken approximately 20 cm above the soil surface</tissue>
    </source>
</reference>
<organism evidence="2">
    <name type="scientific">Arundo donax</name>
    <name type="common">Giant reed</name>
    <name type="synonym">Donax arundinaceus</name>
    <dbReference type="NCBI Taxonomy" id="35708"/>
    <lineage>
        <taxon>Eukaryota</taxon>
        <taxon>Viridiplantae</taxon>
        <taxon>Streptophyta</taxon>
        <taxon>Embryophyta</taxon>
        <taxon>Tracheophyta</taxon>
        <taxon>Spermatophyta</taxon>
        <taxon>Magnoliopsida</taxon>
        <taxon>Liliopsida</taxon>
        <taxon>Poales</taxon>
        <taxon>Poaceae</taxon>
        <taxon>PACMAD clade</taxon>
        <taxon>Arundinoideae</taxon>
        <taxon>Arundineae</taxon>
        <taxon>Arundo</taxon>
    </lineage>
</organism>
<name>A0A0A9EA91_ARUDO</name>
<evidence type="ECO:0000313" key="2">
    <source>
        <dbReference type="EMBL" id="JAD92907.1"/>
    </source>
</evidence>
<feature type="transmembrane region" description="Helical" evidence="1">
    <location>
        <begin position="12"/>
        <end position="29"/>
    </location>
</feature>
<dbReference type="EMBL" id="GBRH01204988">
    <property type="protein sequence ID" value="JAD92907.1"/>
    <property type="molecule type" value="Transcribed_RNA"/>
</dbReference>
<protein>
    <submittedName>
        <fullName evidence="2">Uncharacterized protein</fullName>
    </submittedName>
</protein>
<keyword evidence="1" id="KW-0472">Membrane</keyword>
<keyword evidence="1" id="KW-0812">Transmembrane</keyword>
<evidence type="ECO:0000256" key="1">
    <source>
        <dbReference type="SAM" id="Phobius"/>
    </source>
</evidence>
<reference evidence="2" key="1">
    <citation type="submission" date="2014-09" db="EMBL/GenBank/DDBJ databases">
        <authorList>
            <person name="Magalhaes I.L.F."/>
            <person name="Oliveira U."/>
            <person name="Santos F.R."/>
            <person name="Vidigal T.H.D.A."/>
            <person name="Brescovit A.D."/>
            <person name="Santos A.J."/>
        </authorList>
    </citation>
    <scope>NUCLEOTIDE SEQUENCE</scope>
    <source>
        <tissue evidence="2">Shoot tissue taken approximately 20 cm above the soil surface</tissue>
    </source>
</reference>
<sequence>MQNFLQALGRRYVIILLVCFSCYMLYMSVHS</sequence>
<keyword evidence="1" id="KW-1133">Transmembrane helix</keyword>